<dbReference type="OrthoDB" id="7376380at2"/>
<dbReference type="Proteomes" id="UP000295030">
    <property type="component" value="Unassembled WGS sequence"/>
</dbReference>
<organism evidence="6 7">
    <name type="scientific">Ancylobacter aquaticus</name>
    <dbReference type="NCBI Taxonomy" id="100"/>
    <lineage>
        <taxon>Bacteria</taxon>
        <taxon>Pseudomonadati</taxon>
        <taxon>Pseudomonadota</taxon>
        <taxon>Alphaproteobacteria</taxon>
        <taxon>Hyphomicrobiales</taxon>
        <taxon>Xanthobacteraceae</taxon>
        <taxon>Ancylobacter</taxon>
    </lineage>
</organism>
<dbReference type="GO" id="GO:0016151">
    <property type="term" value="F:nickel cation binding"/>
    <property type="evidence" value="ECO:0007669"/>
    <property type="project" value="UniProtKB-UniRule"/>
</dbReference>
<dbReference type="InterPro" id="IPR012406">
    <property type="entry name" value="UreE"/>
</dbReference>
<dbReference type="InterPro" id="IPR004029">
    <property type="entry name" value="UreE_N"/>
</dbReference>
<evidence type="ECO:0000256" key="3">
    <source>
        <dbReference type="ARBA" id="ARBA00023186"/>
    </source>
</evidence>
<evidence type="ECO:0000313" key="6">
    <source>
        <dbReference type="EMBL" id="TCK29196.1"/>
    </source>
</evidence>
<dbReference type="Pfam" id="PF02814">
    <property type="entry name" value="UreE_N"/>
    <property type="match status" value="1"/>
</dbReference>
<dbReference type="SMART" id="SM00988">
    <property type="entry name" value="UreE_N"/>
    <property type="match status" value="1"/>
</dbReference>
<keyword evidence="1 4" id="KW-0963">Cytoplasm</keyword>
<evidence type="ECO:0000259" key="5">
    <source>
        <dbReference type="SMART" id="SM00988"/>
    </source>
</evidence>
<comment type="subcellular location">
    <subcellularLocation>
        <location evidence="4">Cytoplasm</location>
    </subcellularLocation>
</comment>
<dbReference type="Gene3D" id="2.60.260.20">
    <property type="entry name" value="Urease metallochaperone UreE, N-terminal domain"/>
    <property type="match status" value="1"/>
</dbReference>
<dbReference type="SUPFAM" id="SSF69737">
    <property type="entry name" value="Urease metallochaperone UreE, C-terminal domain"/>
    <property type="match status" value="1"/>
</dbReference>
<reference evidence="6 7" key="1">
    <citation type="submission" date="2019-03" db="EMBL/GenBank/DDBJ databases">
        <title>Genomic Encyclopedia of Type Strains, Phase IV (KMG-IV): sequencing the most valuable type-strain genomes for metagenomic binning, comparative biology and taxonomic classification.</title>
        <authorList>
            <person name="Goeker M."/>
        </authorList>
    </citation>
    <scope>NUCLEOTIDE SEQUENCE [LARGE SCALE GENOMIC DNA]</scope>
    <source>
        <strain evidence="6 7">DSM 101</strain>
    </source>
</reference>
<name>A0A4V2PJN2_ANCAQ</name>
<accession>A0A4V2PJN2</accession>
<proteinExistence type="inferred from homology"/>
<protein>
    <recommendedName>
        <fullName evidence="4">Urease accessory protein UreE</fullName>
    </recommendedName>
</protein>
<keyword evidence="7" id="KW-1185">Reference proteome</keyword>
<comment type="function">
    <text evidence="4">Involved in urease metallocenter assembly. Binds nickel. Probably functions as a nickel donor during metallocenter assembly.</text>
</comment>
<comment type="similarity">
    <text evidence="4">Belongs to the UreE family.</text>
</comment>
<dbReference type="NCBIfam" id="NF009752">
    <property type="entry name" value="PRK13261.1-2"/>
    <property type="match status" value="1"/>
</dbReference>
<evidence type="ECO:0000313" key="7">
    <source>
        <dbReference type="Proteomes" id="UP000295030"/>
    </source>
</evidence>
<dbReference type="EMBL" id="SMFY01000002">
    <property type="protein sequence ID" value="TCK29196.1"/>
    <property type="molecule type" value="Genomic_DNA"/>
</dbReference>
<dbReference type="GO" id="GO:0051082">
    <property type="term" value="F:unfolded protein binding"/>
    <property type="evidence" value="ECO:0007669"/>
    <property type="project" value="UniProtKB-UniRule"/>
</dbReference>
<sequence length="155" mass="17190">MLLVNRVLGHRLDDGFAEQLHHLEHHGEVEWLLLPAAELARRRFRAVTSRGAEVAVALPRDEPLTDGAVLLFEPNRAIVVKVDAERWLRITPHDLATALELGYHVGNLHWRVRFAAGSIDVALEGPEEAYLARLASLGLDSRVEAHAHPADEAPC</sequence>
<dbReference type="GO" id="GO:0006457">
    <property type="term" value="P:protein folding"/>
    <property type="evidence" value="ECO:0007669"/>
    <property type="project" value="InterPro"/>
</dbReference>
<evidence type="ECO:0000256" key="1">
    <source>
        <dbReference type="ARBA" id="ARBA00022490"/>
    </source>
</evidence>
<dbReference type="GO" id="GO:0005737">
    <property type="term" value="C:cytoplasm"/>
    <property type="evidence" value="ECO:0007669"/>
    <property type="project" value="UniProtKB-SubCell"/>
</dbReference>
<dbReference type="AlphaFoldDB" id="A0A4V2PJN2"/>
<feature type="domain" description="UreE urease accessory N-terminal" evidence="5">
    <location>
        <begin position="16"/>
        <end position="78"/>
    </location>
</feature>
<dbReference type="InterPro" id="IPR036118">
    <property type="entry name" value="UreE_N_sf"/>
</dbReference>
<dbReference type="HAMAP" id="MF_00822">
    <property type="entry name" value="UreE"/>
    <property type="match status" value="1"/>
</dbReference>
<dbReference type="SUPFAM" id="SSF69287">
    <property type="entry name" value="Urease metallochaperone UreE, N-terminal domain"/>
    <property type="match status" value="1"/>
</dbReference>
<evidence type="ECO:0000256" key="4">
    <source>
        <dbReference type="HAMAP-Rule" id="MF_00822"/>
    </source>
</evidence>
<keyword evidence="2 4" id="KW-0533">Nickel</keyword>
<comment type="caution">
    <text evidence="6">The sequence shown here is derived from an EMBL/GenBank/DDBJ whole genome shotgun (WGS) entry which is preliminary data.</text>
</comment>
<evidence type="ECO:0000256" key="2">
    <source>
        <dbReference type="ARBA" id="ARBA00022596"/>
    </source>
</evidence>
<gene>
    <name evidence="4" type="primary">ureE</name>
    <name evidence="6" type="ORF">EV667_3217</name>
</gene>
<dbReference type="RefSeq" id="WP_131836262.1">
    <property type="nucleotide sequence ID" value="NZ_SMFY01000002.1"/>
</dbReference>
<keyword evidence="3 4" id="KW-0143">Chaperone</keyword>